<evidence type="ECO:0000256" key="7">
    <source>
        <dbReference type="ARBA" id="ARBA00022989"/>
    </source>
</evidence>
<evidence type="ECO:0000256" key="1">
    <source>
        <dbReference type="ARBA" id="ARBA00004477"/>
    </source>
</evidence>
<feature type="domain" description="Vitamin K epoxide reductase" evidence="13">
    <location>
        <begin position="18"/>
        <end position="64"/>
    </location>
</feature>
<dbReference type="Gene3D" id="1.20.1440.130">
    <property type="entry name" value="VKOR domain"/>
    <property type="match status" value="1"/>
</dbReference>
<evidence type="ECO:0000313" key="15">
    <source>
        <dbReference type="Proteomes" id="UP000326759"/>
    </source>
</evidence>
<dbReference type="EC" id="1.17.4.4" evidence="3"/>
<dbReference type="Proteomes" id="UP000326759">
    <property type="component" value="Unassembled WGS sequence"/>
</dbReference>
<name>A0A5N5TKX7_9CRUS</name>
<keyword evidence="11" id="KW-0676">Redox-active center</keyword>
<evidence type="ECO:0000256" key="2">
    <source>
        <dbReference type="ARBA" id="ARBA00006214"/>
    </source>
</evidence>
<evidence type="ECO:0000256" key="10">
    <source>
        <dbReference type="ARBA" id="ARBA00023157"/>
    </source>
</evidence>
<accession>A0A5N5TKX7</accession>
<protein>
    <recommendedName>
        <fullName evidence="3">vitamin-K-epoxide reductase (warfarin-sensitive)</fullName>
        <ecNumber evidence="3">1.17.4.4</ecNumber>
    </recommendedName>
</protein>
<dbReference type="GO" id="GO:0042373">
    <property type="term" value="P:vitamin K metabolic process"/>
    <property type="evidence" value="ECO:0007669"/>
    <property type="project" value="InterPro"/>
</dbReference>
<evidence type="ECO:0000256" key="6">
    <source>
        <dbReference type="ARBA" id="ARBA00022824"/>
    </source>
</evidence>
<comment type="similarity">
    <text evidence="2">Belongs to the VKOR family.</text>
</comment>
<dbReference type="Pfam" id="PF07884">
    <property type="entry name" value="VKOR"/>
    <property type="match status" value="1"/>
</dbReference>
<dbReference type="GO" id="GO:0005789">
    <property type="term" value="C:endoplasmic reticulum membrane"/>
    <property type="evidence" value="ECO:0007669"/>
    <property type="project" value="UniProtKB-SubCell"/>
</dbReference>
<dbReference type="OrthoDB" id="17010at2759"/>
<evidence type="ECO:0000256" key="3">
    <source>
        <dbReference type="ARBA" id="ARBA00012278"/>
    </source>
</evidence>
<keyword evidence="9 12" id="KW-0472">Membrane</keyword>
<keyword evidence="7 12" id="KW-1133">Transmembrane helix</keyword>
<comment type="subcellular location">
    <subcellularLocation>
        <location evidence="1">Endoplasmic reticulum membrane</location>
        <topology evidence="1">Multi-pass membrane protein</topology>
    </subcellularLocation>
</comment>
<evidence type="ECO:0000256" key="4">
    <source>
        <dbReference type="ARBA" id="ARBA00022692"/>
    </source>
</evidence>
<dbReference type="InterPro" id="IPR038354">
    <property type="entry name" value="VKOR_sf"/>
</dbReference>
<keyword evidence="15" id="KW-1185">Reference proteome</keyword>
<keyword evidence="5" id="KW-0874">Quinone</keyword>
<dbReference type="PANTHER" id="PTHR14519:SF8">
    <property type="entry name" value="VITAMIN K EPOXIDE REDUCTASE COMPLEX SUBUNIT 1"/>
    <property type="match status" value="1"/>
</dbReference>
<dbReference type="InterPro" id="IPR042406">
    <property type="entry name" value="VKORC1/VKORC1L1"/>
</dbReference>
<keyword evidence="10" id="KW-1015">Disulfide bond</keyword>
<evidence type="ECO:0000256" key="11">
    <source>
        <dbReference type="ARBA" id="ARBA00023284"/>
    </source>
</evidence>
<dbReference type="GO" id="GO:0047057">
    <property type="term" value="F:vitamin-K-epoxide reductase (warfarin-sensitive) activity"/>
    <property type="evidence" value="ECO:0007669"/>
    <property type="project" value="UniProtKB-EC"/>
</dbReference>
<keyword evidence="4 12" id="KW-0812">Transmembrane</keyword>
<gene>
    <name evidence="14" type="ORF">Anas_05515</name>
</gene>
<feature type="transmembrane region" description="Helical" evidence="12">
    <location>
        <begin position="14"/>
        <end position="34"/>
    </location>
</feature>
<evidence type="ECO:0000256" key="9">
    <source>
        <dbReference type="ARBA" id="ARBA00023136"/>
    </source>
</evidence>
<evidence type="ECO:0000256" key="5">
    <source>
        <dbReference type="ARBA" id="ARBA00022719"/>
    </source>
</evidence>
<proteinExistence type="inferred from homology"/>
<dbReference type="InterPro" id="IPR012932">
    <property type="entry name" value="VKOR"/>
</dbReference>
<keyword evidence="8" id="KW-0560">Oxidoreductase</keyword>
<dbReference type="EMBL" id="SEYY01000650">
    <property type="protein sequence ID" value="KAB7506809.1"/>
    <property type="molecule type" value="Genomic_DNA"/>
</dbReference>
<comment type="caution">
    <text evidence="14">The sequence shown here is derived from an EMBL/GenBank/DDBJ whole genome shotgun (WGS) entry which is preliminary data.</text>
</comment>
<evidence type="ECO:0000256" key="8">
    <source>
        <dbReference type="ARBA" id="ARBA00023002"/>
    </source>
</evidence>
<organism evidence="14 15">
    <name type="scientific">Armadillidium nasatum</name>
    <dbReference type="NCBI Taxonomy" id="96803"/>
    <lineage>
        <taxon>Eukaryota</taxon>
        <taxon>Metazoa</taxon>
        <taxon>Ecdysozoa</taxon>
        <taxon>Arthropoda</taxon>
        <taxon>Crustacea</taxon>
        <taxon>Multicrustacea</taxon>
        <taxon>Malacostraca</taxon>
        <taxon>Eumalacostraca</taxon>
        <taxon>Peracarida</taxon>
        <taxon>Isopoda</taxon>
        <taxon>Oniscidea</taxon>
        <taxon>Crinocheta</taxon>
        <taxon>Armadillidiidae</taxon>
        <taxon>Armadillidium</taxon>
    </lineage>
</organism>
<evidence type="ECO:0000259" key="13">
    <source>
        <dbReference type="Pfam" id="PF07884"/>
    </source>
</evidence>
<dbReference type="PANTHER" id="PTHR14519">
    <property type="entry name" value="VITAMIN K EPOXIDE REDUCTASE COMPLEX, SUBUNIT 1"/>
    <property type="match status" value="1"/>
</dbReference>
<evidence type="ECO:0000313" key="14">
    <source>
        <dbReference type="EMBL" id="KAB7506809.1"/>
    </source>
</evidence>
<reference evidence="14 15" key="1">
    <citation type="journal article" date="2019" name="PLoS Biol.">
        <title>Sex chromosomes control vertical transmission of feminizing Wolbachia symbionts in an isopod.</title>
        <authorList>
            <person name="Becking T."/>
            <person name="Chebbi M.A."/>
            <person name="Giraud I."/>
            <person name="Moumen B."/>
            <person name="Laverre T."/>
            <person name="Caubet Y."/>
            <person name="Peccoud J."/>
            <person name="Gilbert C."/>
            <person name="Cordaux R."/>
        </authorList>
    </citation>
    <scope>NUCLEOTIDE SEQUENCE [LARGE SCALE GENOMIC DNA]</scope>
    <source>
        <strain evidence="14">ANa2</strain>
        <tissue evidence="14">Whole body excluding digestive tract and cuticle</tissue>
    </source>
</reference>
<keyword evidence="6" id="KW-0256">Endoplasmic reticulum</keyword>
<dbReference type="GO" id="GO:0048038">
    <property type="term" value="F:quinone binding"/>
    <property type="evidence" value="ECO:0007669"/>
    <property type="project" value="UniProtKB-KW"/>
</dbReference>
<dbReference type="AlphaFoldDB" id="A0A5N5TKX7"/>
<evidence type="ECO:0000256" key="12">
    <source>
        <dbReference type="SAM" id="Phobius"/>
    </source>
</evidence>
<sequence>MFFSTSPIKLLRKIRAVTITVSVLGILLSGYSIYVHQRKEANKDYKAFCDISEEVSCSKVFTSRLNL</sequence>